<comment type="caution">
    <text evidence="1">The sequence shown here is derived from an EMBL/GenBank/DDBJ whole genome shotgun (WGS) entry which is preliminary data.</text>
</comment>
<dbReference type="SUPFAM" id="SSF56399">
    <property type="entry name" value="ADP-ribosylation"/>
    <property type="match status" value="1"/>
</dbReference>
<dbReference type="Pfam" id="PF06108">
    <property type="entry name" value="DUF952"/>
    <property type="match status" value="1"/>
</dbReference>
<dbReference type="PANTHER" id="PTHR34129:SF1">
    <property type="entry name" value="DUF952 DOMAIN-CONTAINING PROTEIN"/>
    <property type="match status" value="1"/>
</dbReference>
<dbReference type="OrthoDB" id="9799937at2"/>
<dbReference type="Proteomes" id="UP000319897">
    <property type="component" value="Unassembled WGS sequence"/>
</dbReference>
<dbReference type="Gene3D" id="3.20.170.20">
    <property type="entry name" value="Protein of unknown function DUF952"/>
    <property type="match status" value="1"/>
</dbReference>
<reference evidence="1 2" key="1">
    <citation type="submission" date="2019-06" db="EMBL/GenBank/DDBJ databases">
        <authorList>
            <person name="Lee I."/>
            <person name="Jang G.I."/>
            <person name="Hwang C.Y."/>
        </authorList>
    </citation>
    <scope>NUCLEOTIDE SEQUENCE [LARGE SCALE GENOMIC DNA]</scope>
    <source>
        <strain evidence="1 2">PAMC 28131</strain>
    </source>
</reference>
<sequence>MALFKIFRAREWVAFEADGRFEGSADDLRDGFIHLSAAAQLEGTLKRHFAGEGGLVLAEVDVADDPALKWEESRGGALFPHLYRPLLLADVVGRADPPA</sequence>
<organism evidence="1 2">
    <name type="scientific">Sandaracinobacter neustonicus</name>
    <dbReference type="NCBI Taxonomy" id="1715348"/>
    <lineage>
        <taxon>Bacteria</taxon>
        <taxon>Pseudomonadati</taxon>
        <taxon>Pseudomonadota</taxon>
        <taxon>Alphaproteobacteria</taxon>
        <taxon>Sphingomonadales</taxon>
        <taxon>Sphingosinicellaceae</taxon>
        <taxon>Sandaracinobacter</taxon>
    </lineage>
</organism>
<evidence type="ECO:0000313" key="1">
    <source>
        <dbReference type="EMBL" id="TPE63319.1"/>
    </source>
</evidence>
<name>A0A501XSF3_9SPHN</name>
<dbReference type="PANTHER" id="PTHR34129">
    <property type="entry name" value="BLR1139 PROTEIN"/>
    <property type="match status" value="1"/>
</dbReference>
<keyword evidence="2" id="KW-1185">Reference proteome</keyword>
<dbReference type="InterPro" id="IPR009297">
    <property type="entry name" value="DUF952"/>
</dbReference>
<dbReference type="AlphaFoldDB" id="A0A501XSF3"/>
<dbReference type="RefSeq" id="WP_140927179.1">
    <property type="nucleotide sequence ID" value="NZ_VFSU01000012.1"/>
</dbReference>
<dbReference type="EMBL" id="VFSU01000012">
    <property type="protein sequence ID" value="TPE63319.1"/>
    <property type="molecule type" value="Genomic_DNA"/>
</dbReference>
<evidence type="ECO:0000313" key="2">
    <source>
        <dbReference type="Proteomes" id="UP000319897"/>
    </source>
</evidence>
<gene>
    <name evidence="1" type="ORF">FJQ54_04175</name>
</gene>
<proteinExistence type="predicted"/>
<accession>A0A501XSF3</accession>
<protein>
    <submittedName>
        <fullName evidence="1">DUF952 domain-containing protein</fullName>
    </submittedName>
</protein>